<dbReference type="PANTHER" id="PTHR30383:SF5">
    <property type="entry name" value="SGNH HYDROLASE-TYPE ESTERASE DOMAIN-CONTAINING PROTEIN"/>
    <property type="match status" value="1"/>
</dbReference>
<evidence type="ECO:0000256" key="1">
    <source>
        <dbReference type="SAM" id="Coils"/>
    </source>
</evidence>
<feature type="coiled-coil region" evidence="1">
    <location>
        <begin position="61"/>
        <end position="92"/>
    </location>
</feature>
<dbReference type="AlphaFoldDB" id="A0ABD4RHC7"/>
<dbReference type="Proteomes" id="UP000775179">
    <property type="component" value="Unassembled WGS sequence"/>
</dbReference>
<dbReference type="InterPro" id="IPR036514">
    <property type="entry name" value="SGNH_hydro_sf"/>
</dbReference>
<evidence type="ECO:0000259" key="2">
    <source>
        <dbReference type="Pfam" id="PF13472"/>
    </source>
</evidence>
<organism evidence="3 4">
    <name type="scientific">Clostridium chauvoei</name>
    <dbReference type="NCBI Taxonomy" id="46867"/>
    <lineage>
        <taxon>Bacteria</taxon>
        <taxon>Bacillati</taxon>
        <taxon>Bacillota</taxon>
        <taxon>Clostridia</taxon>
        <taxon>Eubacteriales</taxon>
        <taxon>Clostridiaceae</taxon>
        <taxon>Clostridium</taxon>
    </lineage>
</organism>
<dbReference type="PANTHER" id="PTHR30383">
    <property type="entry name" value="THIOESTERASE 1/PROTEASE 1/LYSOPHOSPHOLIPASE L1"/>
    <property type="match status" value="1"/>
</dbReference>
<dbReference type="SUPFAM" id="SSF52266">
    <property type="entry name" value="SGNH hydrolase"/>
    <property type="match status" value="1"/>
</dbReference>
<evidence type="ECO:0000313" key="4">
    <source>
        <dbReference type="Proteomes" id="UP000775179"/>
    </source>
</evidence>
<protein>
    <submittedName>
        <fullName evidence="3">SGNH/GDSL hydrolase family protein</fullName>
    </submittedName>
</protein>
<dbReference type="KEGG" id="cchv:BTM20_09180"/>
<reference evidence="3 4" key="1">
    <citation type="submission" date="2021-08" db="EMBL/GenBank/DDBJ databases">
        <title>Genome sequence analysis of Clostridium chauvoei strains of European origin and evaluation of typing options for outbreak investigations.</title>
        <authorList>
            <person name="Abdel-Glil M."/>
            <person name="Thomas P."/>
            <person name="Seyboldt C."/>
        </authorList>
    </citation>
    <scope>NUCLEOTIDE SEQUENCE [LARGE SCALE GENOMIC DNA]</scope>
    <source>
        <strain evidence="3 4">S0260-09</strain>
    </source>
</reference>
<dbReference type="Gene3D" id="3.40.50.1110">
    <property type="entry name" value="SGNH hydrolase"/>
    <property type="match status" value="1"/>
</dbReference>
<dbReference type="InterPro" id="IPR051532">
    <property type="entry name" value="Ester_Hydrolysis_Enzymes"/>
</dbReference>
<dbReference type="RefSeq" id="WP_021876036.1">
    <property type="nucleotide sequence ID" value="NZ_CP018630.1"/>
</dbReference>
<gene>
    <name evidence="3" type="ORF">K4H94_07335</name>
</gene>
<evidence type="ECO:0000313" key="3">
    <source>
        <dbReference type="EMBL" id="MBX7290854.1"/>
    </source>
</evidence>
<dbReference type="GeneID" id="66302045"/>
<dbReference type="CDD" id="cd00229">
    <property type="entry name" value="SGNH_hydrolase"/>
    <property type="match status" value="1"/>
</dbReference>
<dbReference type="EMBL" id="JAIFTX010000013">
    <property type="protein sequence ID" value="MBX7290854.1"/>
    <property type="molecule type" value="Genomic_DNA"/>
</dbReference>
<dbReference type="GO" id="GO:0016787">
    <property type="term" value="F:hydrolase activity"/>
    <property type="evidence" value="ECO:0007669"/>
    <property type="project" value="UniProtKB-KW"/>
</dbReference>
<comment type="caution">
    <text evidence="3">The sequence shown here is derived from an EMBL/GenBank/DDBJ whole genome shotgun (WGS) entry which is preliminary data.</text>
</comment>
<keyword evidence="1" id="KW-0175">Coiled coil</keyword>
<name>A0ABD4RHC7_9CLOT</name>
<accession>A0ABD4RHC7</accession>
<feature type="domain" description="SGNH hydrolase-type esterase" evidence="2">
    <location>
        <begin position="426"/>
        <end position="604"/>
    </location>
</feature>
<proteinExistence type="predicted"/>
<dbReference type="Pfam" id="PF13472">
    <property type="entry name" value="Lipase_GDSL_2"/>
    <property type="match status" value="1"/>
</dbReference>
<sequence>MGVIADKIRKAIFGGEVRESIAEGIEVVEKLREDYDRQVINAGSSNSEIVQARVGKDGSSYSSLKERLDKENEQVNLELEQKVINLKNLKLSKDDILSMANMGQDIKEAMTGGSVSVVGKDTILTENIVDKQITEEKTTFIKNDINIFNPLQATDNKCIYGEIGSIYDHDGFFVSGKIYIPANVNIFKSSVYAYSFFDSNNKYISGGETPTPKIIKTPSNVSYIIITAPISEKKTTIVAISEIEIPFSNFKKKFNDYIDSFTTETKKSMQNDFERDSVNWSNIINKEFFSIEKIFYPFKPRKIDNKTVNVINNVYEIKLYNALKNREYTITCGGGIGKTTQIIIYDTKDNNIVCNYWIENLNRNGIETIRIDEFNKSGIYADITLNLDNIPNITGVDSFIISNRAYCIEKKVINKDNYWEGKNLLCIGDSITSQELYQNEIKKIIGFNNVVTQSNPGFNLKQFMSNVTSEQIDNADLISIMVCMNDFGGNTPIGSINDKTDDTFYGSIYMAIKKILEQKPDVRLMFVIPHNPGQHDNYFNKINKKNKAEQHYYYEYVDAVEKSCRYYGIPVVNLYSECGLNEFNQSYFFNSADDHVHPNKKLHDIFARIISSKIKSI</sequence>
<dbReference type="InterPro" id="IPR013830">
    <property type="entry name" value="SGNH_hydro"/>
</dbReference>
<keyword evidence="3" id="KW-0378">Hydrolase</keyword>